<accession>G7GYI7</accession>
<feature type="transmembrane region" description="Helical" evidence="1">
    <location>
        <begin position="37"/>
        <end position="55"/>
    </location>
</feature>
<organism evidence="2 3">
    <name type="scientific">Gordonia araii NBRC 100433</name>
    <dbReference type="NCBI Taxonomy" id="1073574"/>
    <lineage>
        <taxon>Bacteria</taxon>
        <taxon>Bacillati</taxon>
        <taxon>Actinomycetota</taxon>
        <taxon>Actinomycetes</taxon>
        <taxon>Mycobacteriales</taxon>
        <taxon>Gordoniaceae</taxon>
        <taxon>Gordonia</taxon>
    </lineage>
</organism>
<proteinExistence type="predicted"/>
<comment type="caution">
    <text evidence="2">The sequence shown here is derived from an EMBL/GenBank/DDBJ whole genome shotgun (WGS) entry which is preliminary data.</text>
</comment>
<gene>
    <name evidence="2" type="ORF">GOARA_014_00100</name>
</gene>
<dbReference type="STRING" id="1073574.GOARA_014_00100"/>
<feature type="transmembrane region" description="Helical" evidence="1">
    <location>
        <begin position="6"/>
        <end position="25"/>
    </location>
</feature>
<dbReference type="EMBL" id="BAEE01000014">
    <property type="protein sequence ID" value="GAB08662.1"/>
    <property type="molecule type" value="Genomic_DNA"/>
</dbReference>
<dbReference type="OrthoDB" id="3830423at2"/>
<dbReference type="AlphaFoldDB" id="G7GYI7"/>
<evidence type="ECO:0000313" key="3">
    <source>
        <dbReference type="Proteomes" id="UP000035088"/>
    </source>
</evidence>
<evidence type="ECO:0000313" key="2">
    <source>
        <dbReference type="EMBL" id="GAB08662.1"/>
    </source>
</evidence>
<feature type="transmembrane region" description="Helical" evidence="1">
    <location>
        <begin position="67"/>
        <end position="86"/>
    </location>
</feature>
<dbReference type="Proteomes" id="UP000035088">
    <property type="component" value="Unassembled WGS sequence"/>
</dbReference>
<protein>
    <recommendedName>
        <fullName evidence="4">Fe-S protein</fullName>
    </recommendedName>
</protein>
<dbReference type="RefSeq" id="WP_007320739.1">
    <property type="nucleotide sequence ID" value="NZ_BAEE01000014.1"/>
</dbReference>
<name>G7GYI7_9ACTN</name>
<keyword evidence="1" id="KW-0472">Membrane</keyword>
<sequence>MDLLRSVIVLLHIVGFAITFGALFAEAVARRFEFTRVAHYGLLLSLVTGLALAAPWGTDVTLNHAKIAVKLGILIVLGAVMGIGVARSKRTGEPSPPLFFAALILSATAAAIAVIV</sequence>
<keyword evidence="1" id="KW-1133">Transmembrane helix</keyword>
<evidence type="ECO:0008006" key="4">
    <source>
        <dbReference type="Google" id="ProtNLM"/>
    </source>
</evidence>
<keyword evidence="1" id="KW-0812">Transmembrane</keyword>
<feature type="transmembrane region" description="Helical" evidence="1">
    <location>
        <begin position="98"/>
        <end position="115"/>
    </location>
</feature>
<keyword evidence="3" id="KW-1185">Reference proteome</keyword>
<reference evidence="2 3" key="1">
    <citation type="submission" date="2011-11" db="EMBL/GenBank/DDBJ databases">
        <title>Whole genome shotgun sequence of Gordonia araii NBRC 100433.</title>
        <authorList>
            <person name="Yoshida Y."/>
            <person name="Hosoyama A."/>
            <person name="Tsuchikane K."/>
            <person name="Katsumata H."/>
            <person name="Yamazaki S."/>
            <person name="Fujita N."/>
        </authorList>
    </citation>
    <scope>NUCLEOTIDE SEQUENCE [LARGE SCALE GENOMIC DNA]</scope>
    <source>
        <strain evidence="2 3">NBRC 100433</strain>
    </source>
</reference>
<evidence type="ECO:0000256" key="1">
    <source>
        <dbReference type="SAM" id="Phobius"/>
    </source>
</evidence>